<feature type="compositionally biased region" description="Polar residues" evidence="5">
    <location>
        <begin position="157"/>
        <end position="171"/>
    </location>
</feature>
<dbReference type="Proteomes" id="UP000271889">
    <property type="component" value="Unassembled WGS sequence"/>
</dbReference>
<evidence type="ECO:0000313" key="7">
    <source>
        <dbReference type="Proteomes" id="UP000271889"/>
    </source>
</evidence>
<feature type="non-terminal residue" evidence="6">
    <location>
        <position position="353"/>
    </location>
</feature>
<dbReference type="GO" id="GO:0005509">
    <property type="term" value="F:calcium ion binding"/>
    <property type="evidence" value="ECO:0007669"/>
    <property type="project" value="InterPro"/>
</dbReference>
<keyword evidence="4" id="KW-0472">Membrane</keyword>
<evidence type="ECO:0000313" key="6">
    <source>
        <dbReference type="EMBL" id="VDN27077.1"/>
    </source>
</evidence>
<proteinExistence type="predicted"/>
<dbReference type="InterPro" id="IPR002126">
    <property type="entry name" value="Cadherin-like_dom"/>
</dbReference>
<dbReference type="GO" id="GO:0005886">
    <property type="term" value="C:plasma membrane"/>
    <property type="evidence" value="ECO:0007669"/>
    <property type="project" value="InterPro"/>
</dbReference>
<keyword evidence="3" id="KW-0106">Calcium</keyword>
<dbReference type="PROSITE" id="PS00232">
    <property type="entry name" value="CADHERIN_1"/>
    <property type="match status" value="1"/>
</dbReference>
<name>A0A3P7MVY1_CYLGO</name>
<dbReference type="EMBL" id="UYRV01111873">
    <property type="protein sequence ID" value="VDN27077.1"/>
    <property type="molecule type" value="Genomic_DNA"/>
</dbReference>
<evidence type="ECO:0008006" key="8">
    <source>
        <dbReference type="Google" id="ProtNLM"/>
    </source>
</evidence>
<dbReference type="OrthoDB" id="5870839at2759"/>
<gene>
    <name evidence="6" type="ORF">CGOC_LOCUS10564</name>
</gene>
<evidence type="ECO:0000256" key="4">
    <source>
        <dbReference type="ARBA" id="ARBA00023136"/>
    </source>
</evidence>
<feature type="compositionally biased region" description="Low complexity" evidence="5">
    <location>
        <begin position="221"/>
        <end position="230"/>
    </location>
</feature>
<evidence type="ECO:0000256" key="3">
    <source>
        <dbReference type="ARBA" id="ARBA00022837"/>
    </source>
</evidence>
<dbReference type="PRINTS" id="PR00205">
    <property type="entry name" value="CADHERIN"/>
</dbReference>
<dbReference type="GO" id="GO:0007156">
    <property type="term" value="P:homophilic cell adhesion via plasma membrane adhesion molecules"/>
    <property type="evidence" value="ECO:0007669"/>
    <property type="project" value="InterPro"/>
</dbReference>
<evidence type="ECO:0000256" key="2">
    <source>
        <dbReference type="ARBA" id="ARBA00022737"/>
    </source>
</evidence>
<reference evidence="6 7" key="1">
    <citation type="submission" date="2018-11" db="EMBL/GenBank/DDBJ databases">
        <authorList>
            <consortium name="Pathogen Informatics"/>
        </authorList>
    </citation>
    <scope>NUCLEOTIDE SEQUENCE [LARGE SCALE GENOMIC DNA]</scope>
</reference>
<dbReference type="AlphaFoldDB" id="A0A3P7MVY1"/>
<comment type="subcellular location">
    <subcellularLocation>
        <location evidence="1">Membrane</location>
    </subcellularLocation>
</comment>
<feature type="region of interest" description="Disordered" evidence="5">
    <location>
        <begin position="1"/>
        <end position="240"/>
    </location>
</feature>
<feature type="compositionally biased region" description="Polar residues" evidence="5">
    <location>
        <begin position="42"/>
        <end position="55"/>
    </location>
</feature>
<dbReference type="InterPro" id="IPR015919">
    <property type="entry name" value="Cadherin-like_sf"/>
</dbReference>
<evidence type="ECO:0000256" key="1">
    <source>
        <dbReference type="ARBA" id="ARBA00004370"/>
    </source>
</evidence>
<dbReference type="InterPro" id="IPR020894">
    <property type="entry name" value="Cadherin_CS"/>
</dbReference>
<feature type="compositionally biased region" description="Polar residues" evidence="5">
    <location>
        <begin position="113"/>
        <end position="125"/>
    </location>
</feature>
<keyword evidence="2" id="KW-0677">Repeat</keyword>
<dbReference type="SUPFAM" id="SSF49313">
    <property type="entry name" value="Cadherin-like"/>
    <property type="match status" value="1"/>
</dbReference>
<organism evidence="6 7">
    <name type="scientific">Cylicostephanus goldi</name>
    <name type="common">Nematode worm</name>
    <dbReference type="NCBI Taxonomy" id="71465"/>
    <lineage>
        <taxon>Eukaryota</taxon>
        <taxon>Metazoa</taxon>
        <taxon>Ecdysozoa</taxon>
        <taxon>Nematoda</taxon>
        <taxon>Chromadorea</taxon>
        <taxon>Rhabditida</taxon>
        <taxon>Rhabditina</taxon>
        <taxon>Rhabditomorpha</taxon>
        <taxon>Strongyloidea</taxon>
        <taxon>Strongylidae</taxon>
        <taxon>Cylicostephanus</taxon>
    </lineage>
</organism>
<accession>A0A3P7MVY1</accession>
<feature type="compositionally biased region" description="Acidic residues" evidence="5">
    <location>
        <begin position="137"/>
        <end position="149"/>
    </location>
</feature>
<protein>
    <recommendedName>
        <fullName evidence="8">Cadherin domain-containing protein</fullName>
    </recommendedName>
</protein>
<feature type="compositionally biased region" description="Low complexity" evidence="5">
    <location>
        <begin position="63"/>
        <end position="76"/>
    </location>
</feature>
<keyword evidence="7" id="KW-1185">Reference proteome</keyword>
<sequence>MPILAGKEPAKEIASTVQSSGKEVEVVEGDEVQKTIEAETVAASSSQPPEDTLSPNLPIVLGKQPPKSASKTPSSPKEQEGNVAIEGDEVATETEPVADRAIIQPLRAKPRPNLSNPAEQPQKENASAAENPGKEQEEQEIAAQEDGEAVTEPVAADSTQAPRSTPRSNLPNPIRKQIPTARSSLPLAEGTTQKTGSRVALSAKEDESKPENELSPNALVSSTPPSSSEQETTRSSKRIRHKIALPVVRADPRKDPDATRFEECAIAVSLPENSEPGTLVTTLHVLNRKKGSSHMTECARTRISVELLDENDNKPAFEKESYTFIVSDRIPMEEAVGIVRARDIDEVTIFSLK</sequence>
<evidence type="ECO:0000256" key="5">
    <source>
        <dbReference type="SAM" id="MobiDB-lite"/>
    </source>
</evidence>
<feature type="compositionally biased region" description="Basic and acidic residues" evidence="5">
    <location>
        <begin position="203"/>
        <end position="212"/>
    </location>
</feature>